<gene>
    <name evidence="1" type="ORF">BacF7301_03055</name>
</gene>
<organism evidence="1 2">
    <name type="scientific">Bacteroides faecium</name>
    <dbReference type="NCBI Taxonomy" id="2715212"/>
    <lineage>
        <taxon>Bacteria</taxon>
        <taxon>Pseudomonadati</taxon>
        <taxon>Bacteroidota</taxon>
        <taxon>Bacteroidia</taxon>
        <taxon>Bacteroidales</taxon>
        <taxon>Bacteroidaceae</taxon>
        <taxon>Bacteroides</taxon>
    </lineage>
</organism>
<evidence type="ECO:0000313" key="1">
    <source>
        <dbReference type="EMBL" id="QIU93184.1"/>
    </source>
</evidence>
<dbReference type="Proteomes" id="UP000501780">
    <property type="component" value="Chromosome"/>
</dbReference>
<proteinExistence type="predicted"/>
<reference evidence="1 2" key="1">
    <citation type="submission" date="2020-03" db="EMBL/GenBank/DDBJ databases">
        <title>Genomic analysis of Bacteroides faecium CBA7301.</title>
        <authorList>
            <person name="Kim J."/>
            <person name="Roh S.W."/>
        </authorList>
    </citation>
    <scope>NUCLEOTIDE SEQUENCE [LARGE SCALE GENOMIC DNA]</scope>
    <source>
        <strain evidence="1 2">CBA7301</strain>
    </source>
</reference>
<sequence length="63" mass="7622">MKYYHPEVRAGKYDWDHELLCVMPSLVSLPSKEKRNEVLVEWIDQFDFKKKLGMPREIRQVIT</sequence>
<protein>
    <submittedName>
        <fullName evidence="1">Uncharacterized protein</fullName>
    </submittedName>
</protein>
<dbReference type="EMBL" id="CP050831">
    <property type="protein sequence ID" value="QIU93184.1"/>
    <property type="molecule type" value="Genomic_DNA"/>
</dbReference>
<dbReference type="RefSeq" id="WP_167960082.1">
    <property type="nucleotide sequence ID" value="NZ_CP050831.1"/>
</dbReference>
<accession>A0A6H0KIC6</accession>
<name>A0A6H0KIC6_9BACE</name>
<dbReference type="KEGG" id="bfc:BacF7301_03055"/>
<evidence type="ECO:0000313" key="2">
    <source>
        <dbReference type="Proteomes" id="UP000501780"/>
    </source>
</evidence>
<keyword evidence="2" id="KW-1185">Reference proteome</keyword>
<dbReference type="AlphaFoldDB" id="A0A6H0KIC6"/>